<dbReference type="RefSeq" id="WP_153382163.1">
    <property type="nucleotide sequence ID" value="NZ_VDFM01000002.1"/>
</dbReference>
<reference evidence="2 3" key="1">
    <citation type="journal article" date="2019" name="Syst. Appl. Microbiol.">
        <title>Polyphasic characterization of two novel Lactobacillus spp. isolated from blown salami packages: Description of Lactobacillus halodurans sp. nov. and Lactobacillus salsicarnum sp. nov.</title>
        <authorList>
            <person name="Schuster J.A."/>
            <person name="Klingl A."/>
            <person name="Vogel R.F."/>
            <person name="Ehrmann M.A."/>
        </authorList>
    </citation>
    <scope>NUCLEOTIDE SEQUENCE [LARGE SCALE GENOMIC DNA]</scope>
    <source>
        <strain evidence="2 3">TMW 1.2118</strain>
    </source>
</reference>
<proteinExistence type="predicted"/>
<evidence type="ECO:0000313" key="2">
    <source>
        <dbReference type="EMBL" id="MQS51942.1"/>
    </source>
</evidence>
<dbReference type="Proteomes" id="UP000380386">
    <property type="component" value="Unassembled WGS sequence"/>
</dbReference>
<gene>
    <name evidence="2" type="ORF">FHL02_02790</name>
</gene>
<accession>A0A5P0ZFY5</accession>
<name>A0A5P0ZFY5_9LACO</name>
<keyword evidence="1" id="KW-0812">Transmembrane</keyword>
<protein>
    <submittedName>
        <fullName evidence="2">Uncharacterized protein</fullName>
    </submittedName>
</protein>
<sequence>MSKRKRIITLIIILVLIICIGGITLKIEDFLHNQEVQRQQSQEQLHKENEKKIVEDVVKRFEGIKSVTFTFIAPSKVIGGYTYSFFVNEESYKKNQDYLWDYEILDDNTIGGSTDPLSGKYASKILDNFSKVVDSKYQRRKPLKEADVNNVKINYRLKADK</sequence>
<comment type="caution">
    <text evidence="2">The sequence shown here is derived from an EMBL/GenBank/DDBJ whole genome shotgun (WGS) entry which is preliminary data.</text>
</comment>
<evidence type="ECO:0000256" key="1">
    <source>
        <dbReference type="SAM" id="Phobius"/>
    </source>
</evidence>
<dbReference type="AlphaFoldDB" id="A0A5P0ZFY5"/>
<feature type="transmembrane region" description="Helical" evidence="1">
    <location>
        <begin position="7"/>
        <end position="25"/>
    </location>
</feature>
<organism evidence="2 3">
    <name type="scientific">Companilactobacillus mishanensis</name>
    <dbReference type="NCBI Taxonomy" id="2486008"/>
    <lineage>
        <taxon>Bacteria</taxon>
        <taxon>Bacillati</taxon>
        <taxon>Bacillota</taxon>
        <taxon>Bacilli</taxon>
        <taxon>Lactobacillales</taxon>
        <taxon>Lactobacillaceae</taxon>
        <taxon>Companilactobacillus</taxon>
    </lineage>
</organism>
<evidence type="ECO:0000313" key="3">
    <source>
        <dbReference type="Proteomes" id="UP000380386"/>
    </source>
</evidence>
<dbReference type="EMBL" id="VDFM01000002">
    <property type="protein sequence ID" value="MQS51942.1"/>
    <property type="molecule type" value="Genomic_DNA"/>
</dbReference>
<keyword evidence="1" id="KW-0472">Membrane</keyword>
<keyword evidence="1" id="KW-1133">Transmembrane helix</keyword>